<comment type="caution">
    <text evidence="1">The sequence shown here is derived from an EMBL/GenBank/DDBJ whole genome shotgun (WGS) entry which is preliminary data.</text>
</comment>
<accession>A0AAP2DCT3</accession>
<keyword evidence="2" id="KW-1185">Reference proteome</keyword>
<dbReference type="RefSeq" id="WP_254090215.1">
    <property type="nucleotide sequence ID" value="NZ_JAHESC010000012.1"/>
</dbReference>
<gene>
    <name evidence="1" type="ORF">KK078_10460</name>
</gene>
<dbReference type="PROSITE" id="PS51257">
    <property type="entry name" value="PROKAR_LIPOPROTEIN"/>
    <property type="match status" value="1"/>
</dbReference>
<protein>
    <submittedName>
        <fullName evidence="1">Uncharacterized protein</fullName>
    </submittedName>
</protein>
<reference evidence="1 2" key="1">
    <citation type="submission" date="2021-05" db="EMBL/GenBank/DDBJ databases">
        <title>A Polyphasic approach of four new species of the genus Ohtaekwangia: Ohtaekwangia histidinii sp. nov., Ohtaekwangia cretensis sp. nov., Ohtaekwangia indiensis sp. nov., Ohtaekwangia reichenbachii sp. nov. from diverse environment.</title>
        <authorList>
            <person name="Octaviana S."/>
        </authorList>
    </citation>
    <scope>NUCLEOTIDE SEQUENCE [LARGE SCALE GENOMIC DNA]</scope>
    <source>
        <strain evidence="1 2">PWU37</strain>
    </source>
</reference>
<evidence type="ECO:0000313" key="1">
    <source>
        <dbReference type="EMBL" id="MBT1686982.1"/>
    </source>
</evidence>
<evidence type="ECO:0000313" key="2">
    <source>
        <dbReference type="Proteomes" id="UP001319180"/>
    </source>
</evidence>
<organism evidence="1 2">
    <name type="scientific">Dawidia soli</name>
    <dbReference type="NCBI Taxonomy" id="2782352"/>
    <lineage>
        <taxon>Bacteria</taxon>
        <taxon>Pseudomonadati</taxon>
        <taxon>Bacteroidota</taxon>
        <taxon>Cytophagia</taxon>
        <taxon>Cytophagales</taxon>
        <taxon>Chryseotaleaceae</taxon>
        <taxon>Dawidia</taxon>
    </lineage>
</organism>
<dbReference type="AlphaFoldDB" id="A0AAP2DCT3"/>
<name>A0AAP2DCT3_9BACT</name>
<dbReference type="Proteomes" id="UP001319180">
    <property type="component" value="Unassembled WGS sequence"/>
</dbReference>
<sequence>MKIIHKVFCLTLLTYAAFLSSCQEDDNNPARPGTVRFTLQHRVSADAPDGRVTQSLPEGAKLYVSIATTAGEEVYSLREVTLVNMGGYAVSEPLALNTGDYILTRFIVAGDQVSYVAPQEGSPLAQWVEDPLPIAFTVEDNTIAGLQVQVLPFDETNAPQDFGYVGFGIQVAAYPYFNLSVFTLNENGLAFIPVRASILQGADTVFSQALPAGINAIAFVGDMEAIYQLVLEQPGYARYTVDFTLPTLLETLISSGKKALEIALRPAFTFVTRYNRGAAFSVVGSSLDELTVDWGDGTIEPLVPVIADQVEHEYTGDKDHYFVSVYGNDLNHIEELGFFYDFGSLKEITLDNLPALRRFRQGFAAAPPVVDFSHNPVLHEIEMIIANARSIVLAEDATVRYILLMGNNDTFQQSSLDHIIDVSYRAAVEGRMPVGTLALETMYTVPRRLIVTPSSDALEKLRALRDVYGWSISPDEF</sequence>
<dbReference type="EMBL" id="JAHESC010000012">
    <property type="protein sequence ID" value="MBT1686982.1"/>
    <property type="molecule type" value="Genomic_DNA"/>
</dbReference>
<proteinExistence type="predicted"/>